<evidence type="ECO:0000313" key="2">
    <source>
        <dbReference type="EMBL" id="SDF94542.1"/>
    </source>
</evidence>
<dbReference type="Proteomes" id="UP000324020">
    <property type="component" value="Unassembled WGS sequence"/>
</dbReference>
<reference evidence="2 3" key="1">
    <citation type="submission" date="2016-10" db="EMBL/GenBank/DDBJ databases">
        <authorList>
            <person name="Varghese N."/>
            <person name="Submissions S."/>
        </authorList>
    </citation>
    <scope>NUCLEOTIDE SEQUENCE [LARGE SCALE GENOMIC DNA]</scope>
    <source>
        <strain evidence="2 3">CGMCC 1.3527</strain>
    </source>
</reference>
<evidence type="ECO:0000256" key="1">
    <source>
        <dbReference type="SAM" id="MobiDB-lite"/>
    </source>
</evidence>
<dbReference type="EMBL" id="FNBO01000011">
    <property type="protein sequence ID" value="SDF94542.1"/>
    <property type="molecule type" value="Genomic_DNA"/>
</dbReference>
<feature type="region of interest" description="Disordered" evidence="1">
    <location>
        <begin position="104"/>
        <end position="127"/>
    </location>
</feature>
<evidence type="ECO:0000313" key="3">
    <source>
        <dbReference type="Proteomes" id="UP000324020"/>
    </source>
</evidence>
<organism evidence="2 3">
    <name type="scientific">Halorubrum xinjiangense</name>
    <dbReference type="NCBI Taxonomy" id="261291"/>
    <lineage>
        <taxon>Archaea</taxon>
        <taxon>Methanobacteriati</taxon>
        <taxon>Methanobacteriota</taxon>
        <taxon>Stenosarchaea group</taxon>
        <taxon>Halobacteria</taxon>
        <taxon>Halobacteriales</taxon>
        <taxon>Haloferacaceae</taxon>
        <taxon>Halorubrum</taxon>
    </lineage>
</organism>
<protein>
    <submittedName>
        <fullName evidence="2">Uncharacterized protein</fullName>
    </submittedName>
</protein>
<proteinExistence type="predicted"/>
<sequence length="279" mass="31483">MVQTRENCSVLSHARSYTRSLRSLPIEFVAVDLDDVTVTDIKRISKHRKLLICLLTQFFGRLESDFTVFKRFSDFFKAINCAANIDVVVLTHTCVITAQPFQPSENTHGECQQRKPQHDKQYNNGNSEASSLTLPGLYAGVGFDLAVPILDSSFERPQLTGNACLIRRVDPRFEPRYSTLRGPNSHRIRLHSMFEGLVRVIQLGFDRSQPRRDKRLVRDRDPVFKISGALPCRLPSLRSLLKRLEPSVKPLGECRHAVGDDRGVGTIHSVFNIGDALAN</sequence>
<gene>
    <name evidence="2" type="ORF">SAMN04488067_11175</name>
</gene>
<feature type="compositionally biased region" description="Basic and acidic residues" evidence="1">
    <location>
        <begin position="107"/>
        <end position="121"/>
    </location>
</feature>
<keyword evidence="3" id="KW-1185">Reference proteome</keyword>
<accession>A0A1G7Q7N2</accession>
<dbReference type="AlphaFoldDB" id="A0A1G7Q7N2"/>
<name>A0A1G7Q7N2_9EURY</name>